<reference evidence="6" key="1">
    <citation type="journal article" date="2021" name="Proc. Natl. Acad. Sci. U.S.A.">
        <title>A Catalog of Tens of Thousands of Viruses from Human Metagenomes Reveals Hidden Associations with Chronic Diseases.</title>
        <authorList>
            <person name="Tisza M.J."/>
            <person name="Buck C.B."/>
        </authorList>
    </citation>
    <scope>NUCLEOTIDE SEQUENCE</scope>
    <source>
        <strain evidence="6">CtKvA22</strain>
    </source>
</reference>
<evidence type="ECO:0000313" key="6">
    <source>
        <dbReference type="EMBL" id="DAD79176.1"/>
    </source>
</evidence>
<organism evidence="6">
    <name type="scientific">Siphoviridae sp. ctKvA22</name>
    <dbReference type="NCBI Taxonomy" id="2826246"/>
    <lineage>
        <taxon>Viruses</taxon>
        <taxon>Duplodnaviria</taxon>
        <taxon>Heunggongvirae</taxon>
        <taxon>Uroviricota</taxon>
        <taxon>Caudoviricetes</taxon>
    </lineage>
</organism>
<feature type="transmembrane region" description="Helical" evidence="5">
    <location>
        <begin position="90"/>
        <end position="110"/>
    </location>
</feature>
<keyword evidence="3 5" id="KW-1133">Transmembrane helix</keyword>
<dbReference type="Pfam" id="PF05105">
    <property type="entry name" value="Phage_holin_4_1"/>
    <property type="match status" value="1"/>
</dbReference>
<dbReference type="InterPro" id="IPR006480">
    <property type="entry name" value="Phage_holin_4_1"/>
</dbReference>
<name>A0A8S5MAJ2_9CAUD</name>
<keyword evidence="2 5" id="KW-0812">Transmembrane</keyword>
<dbReference type="EMBL" id="BK014860">
    <property type="protein sequence ID" value="DAD79176.1"/>
    <property type="molecule type" value="Genomic_DNA"/>
</dbReference>
<dbReference type="NCBIfam" id="TIGR01593">
    <property type="entry name" value="holin_tox_secr"/>
    <property type="match status" value="1"/>
</dbReference>
<feature type="transmembrane region" description="Helical" evidence="5">
    <location>
        <begin position="67"/>
        <end position="84"/>
    </location>
</feature>
<dbReference type="GO" id="GO:0033644">
    <property type="term" value="C:host cell membrane"/>
    <property type="evidence" value="ECO:0007669"/>
    <property type="project" value="UniProtKB-SubCell"/>
</dbReference>
<protein>
    <submittedName>
        <fullName evidence="6">Holin</fullName>
    </submittedName>
</protein>
<evidence type="ECO:0000256" key="4">
    <source>
        <dbReference type="ARBA" id="ARBA00023136"/>
    </source>
</evidence>
<feature type="transmembrane region" description="Helical" evidence="5">
    <location>
        <begin position="26"/>
        <end position="46"/>
    </location>
</feature>
<evidence type="ECO:0000256" key="1">
    <source>
        <dbReference type="ARBA" id="ARBA00004301"/>
    </source>
</evidence>
<accession>A0A8S5MAJ2</accession>
<proteinExistence type="predicted"/>
<evidence type="ECO:0000256" key="5">
    <source>
        <dbReference type="SAM" id="Phobius"/>
    </source>
</evidence>
<evidence type="ECO:0000256" key="3">
    <source>
        <dbReference type="ARBA" id="ARBA00022989"/>
    </source>
</evidence>
<keyword evidence="4 5" id="KW-0472">Membrane</keyword>
<evidence type="ECO:0000256" key="2">
    <source>
        <dbReference type="ARBA" id="ARBA00022692"/>
    </source>
</evidence>
<comment type="subcellular location">
    <subcellularLocation>
        <location evidence="1">Host membrane</location>
        <topology evidence="1">Multi-pass membrane protein</topology>
    </subcellularLocation>
</comment>
<sequence>MTGAFCKVNMIGGALLAAMAAVLGKYWFLFAGFLAFNLIDWLTGWAKSRMKGESCSKVGAIGAMKKVWYWVVIAIAFYIGYSFAQMGETIGVGLGFMQFIGWFVLANYLVNEIRSILENMVEMGVNVPPMLIKGLKIASERIDAAASIGGEDDGK</sequence>